<reference evidence="4" key="1">
    <citation type="journal article" date="2019" name="Int. J. Syst. Evol. Microbiol.">
        <title>The Global Catalogue of Microorganisms (GCM) 10K type strain sequencing project: providing services to taxonomists for standard genome sequencing and annotation.</title>
        <authorList>
            <consortium name="The Broad Institute Genomics Platform"/>
            <consortium name="The Broad Institute Genome Sequencing Center for Infectious Disease"/>
            <person name="Wu L."/>
            <person name="Ma J."/>
        </authorList>
    </citation>
    <scope>NUCLEOTIDE SEQUENCE [LARGE SCALE GENOMIC DNA]</scope>
    <source>
        <strain evidence="4">CGMCC 1.15342</strain>
    </source>
</reference>
<evidence type="ECO:0000313" key="4">
    <source>
        <dbReference type="Proteomes" id="UP000597338"/>
    </source>
</evidence>
<feature type="signal peptide" evidence="1">
    <location>
        <begin position="1"/>
        <end position="24"/>
    </location>
</feature>
<dbReference type="RefSeq" id="WP_188748570.1">
    <property type="nucleotide sequence ID" value="NZ_BMIK01000002.1"/>
</dbReference>
<feature type="domain" description="3-keto-alpha-glucoside-1,2-lyase/3-keto-2-hydroxy-glucal hydratase" evidence="2">
    <location>
        <begin position="50"/>
        <end position="267"/>
    </location>
</feature>
<dbReference type="GO" id="GO:0016787">
    <property type="term" value="F:hydrolase activity"/>
    <property type="evidence" value="ECO:0007669"/>
    <property type="project" value="UniProtKB-KW"/>
</dbReference>
<sequence>MNKLNYITWMALMVLSMGACTQQANQTAENQTTSQPETPCVEEAVPEGGEWLTLFDGKTLSGWRGYCMDSIPAGWVVEEGNITFKGSESTVNPEGGDLIYDRAFKNFILEIDWKIDKAGNSGIFYTAREVKGKPIYYSSPEYQLLDNENMPDAWEGVGGNRQAGAVYDMIPPVPQPVKPYGNWNHTKIVLYKEHVYHYLNDTLVLDFKLGTAVWKALVDKSKFSEFSKDPEKCPDAYELMLNCGKNPGYIGLQDHGYGVCFRNIRIKDLDQ</sequence>
<protein>
    <submittedName>
        <fullName evidence="3">Glycosyl hydrolase</fullName>
    </submittedName>
</protein>
<accession>A0ABQ1LCL8</accession>
<dbReference type="PROSITE" id="PS51257">
    <property type="entry name" value="PROKAR_LIPOPROTEIN"/>
    <property type="match status" value="1"/>
</dbReference>
<proteinExistence type="predicted"/>
<dbReference type="InterPro" id="IPR010496">
    <property type="entry name" value="AL/BT2_dom"/>
</dbReference>
<name>A0ABQ1LCL8_9SPHI</name>
<keyword evidence="3" id="KW-0378">Hydrolase</keyword>
<dbReference type="Proteomes" id="UP000597338">
    <property type="component" value="Unassembled WGS sequence"/>
</dbReference>
<keyword evidence="1" id="KW-0732">Signal</keyword>
<evidence type="ECO:0000256" key="1">
    <source>
        <dbReference type="SAM" id="SignalP"/>
    </source>
</evidence>
<dbReference type="EMBL" id="BMIK01000002">
    <property type="protein sequence ID" value="GGC21993.1"/>
    <property type="molecule type" value="Genomic_DNA"/>
</dbReference>
<dbReference type="Gene3D" id="2.60.120.560">
    <property type="entry name" value="Exo-inulinase, domain 1"/>
    <property type="match status" value="1"/>
</dbReference>
<comment type="caution">
    <text evidence="3">The sequence shown here is derived from an EMBL/GenBank/DDBJ whole genome shotgun (WGS) entry which is preliminary data.</text>
</comment>
<organism evidence="3 4">
    <name type="scientific">Parapedobacter defluvii</name>
    <dbReference type="NCBI Taxonomy" id="2045106"/>
    <lineage>
        <taxon>Bacteria</taxon>
        <taxon>Pseudomonadati</taxon>
        <taxon>Bacteroidota</taxon>
        <taxon>Sphingobacteriia</taxon>
        <taxon>Sphingobacteriales</taxon>
        <taxon>Sphingobacteriaceae</taxon>
        <taxon>Parapedobacter</taxon>
    </lineage>
</organism>
<feature type="chain" id="PRO_5045045241" evidence="1">
    <location>
        <begin position="25"/>
        <end position="271"/>
    </location>
</feature>
<keyword evidence="4" id="KW-1185">Reference proteome</keyword>
<evidence type="ECO:0000259" key="2">
    <source>
        <dbReference type="Pfam" id="PF06439"/>
    </source>
</evidence>
<gene>
    <name evidence="3" type="ORF">GCM10011386_12450</name>
</gene>
<evidence type="ECO:0000313" key="3">
    <source>
        <dbReference type="EMBL" id="GGC21993.1"/>
    </source>
</evidence>
<dbReference type="Pfam" id="PF06439">
    <property type="entry name" value="3keto-disac_hyd"/>
    <property type="match status" value="1"/>
</dbReference>